<sequence length="46" mass="5082">MGSPFHGMTNSYHIPRPGSWQAPLPLRSPKKNGPPGKEARQSMPRV</sequence>
<protein>
    <submittedName>
        <fullName evidence="2">Uncharacterized protein</fullName>
    </submittedName>
</protein>
<evidence type="ECO:0000256" key="1">
    <source>
        <dbReference type="SAM" id="MobiDB-lite"/>
    </source>
</evidence>
<organism evidence="2">
    <name type="scientific">hydrocarbon metagenome</name>
    <dbReference type="NCBI Taxonomy" id="938273"/>
    <lineage>
        <taxon>unclassified sequences</taxon>
        <taxon>metagenomes</taxon>
        <taxon>ecological metagenomes</taxon>
    </lineage>
</organism>
<feature type="region of interest" description="Disordered" evidence="1">
    <location>
        <begin position="1"/>
        <end position="46"/>
    </location>
</feature>
<reference evidence="2" key="1">
    <citation type="journal article" date="2015" name="Proc. Natl. Acad. Sci. U.S.A.">
        <title>Networks of energetic and metabolic interactions define dynamics in microbial communities.</title>
        <authorList>
            <person name="Embree M."/>
            <person name="Liu J.K."/>
            <person name="Al-Bassam M.M."/>
            <person name="Zengler K."/>
        </authorList>
    </citation>
    <scope>NUCLEOTIDE SEQUENCE</scope>
</reference>
<evidence type="ECO:0000313" key="2">
    <source>
        <dbReference type="EMBL" id="KUG28957.1"/>
    </source>
</evidence>
<dbReference type="EMBL" id="LNQE01000149">
    <property type="protein sequence ID" value="KUG28957.1"/>
    <property type="molecule type" value="Genomic_DNA"/>
</dbReference>
<gene>
    <name evidence="2" type="ORF">ASZ90_001137</name>
</gene>
<proteinExistence type="predicted"/>
<accession>A0A0W8G758</accession>
<dbReference type="AlphaFoldDB" id="A0A0W8G758"/>
<comment type="caution">
    <text evidence="2">The sequence shown here is derived from an EMBL/GenBank/DDBJ whole genome shotgun (WGS) entry which is preliminary data.</text>
</comment>
<name>A0A0W8G758_9ZZZZ</name>